<evidence type="ECO:0000256" key="1">
    <source>
        <dbReference type="ARBA" id="ARBA00004141"/>
    </source>
</evidence>
<evidence type="ECO:0000256" key="6">
    <source>
        <dbReference type="SAM" id="Phobius"/>
    </source>
</evidence>
<feature type="transmembrane region" description="Helical" evidence="6">
    <location>
        <begin position="87"/>
        <end position="113"/>
    </location>
</feature>
<dbReference type="EMBL" id="FQ311434">
    <property type="protein sequence ID" value="CBQ69065.1"/>
    <property type="molecule type" value="Genomic_DNA"/>
</dbReference>
<organism evidence="8 9">
    <name type="scientific">Sporisorium reilianum (strain SRZ2)</name>
    <name type="common">Maize head smut fungus</name>
    <dbReference type="NCBI Taxonomy" id="999809"/>
    <lineage>
        <taxon>Eukaryota</taxon>
        <taxon>Fungi</taxon>
        <taxon>Dikarya</taxon>
        <taxon>Basidiomycota</taxon>
        <taxon>Ustilaginomycotina</taxon>
        <taxon>Ustilaginomycetes</taxon>
        <taxon>Ustilaginales</taxon>
        <taxon>Ustilaginaceae</taxon>
        <taxon>Sporisorium</taxon>
    </lineage>
</organism>
<keyword evidence="2 6" id="KW-0812">Transmembrane</keyword>
<proteinExistence type="predicted"/>
<evidence type="ECO:0000256" key="4">
    <source>
        <dbReference type="ARBA" id="ARBA00023136"/>
    </source>
</evidence>
<evidence type="ECO:0000313" key="9">
    <source>
        <dbReference type="Proteomes" id="UP000008867"/>
    </source>
</evidence>
<name>E6ZPA8_SPORE</name>
<keyword evidence="4 6" id="KW-0472">Membrane</keyword>
<feature type="region of interest" description="Disordered" evidence="5">
    <location>
        <begin position="305"/>
        <end position="340"/>
    </location>
</feature>
<feature type="transmembrane region" description="Helical" evidence="6">
    <location>
        <begin position="55"/>
        <end position="75"/>
    </location>
</feature>
<dbReference type="PANTHER" id="PTHR43066:SF21">
    <property type="entry name" value="UBIQUITIN-ASSOCIATED DOMAIN-CONTAINING PROTEIN 2"/>
    <property type="match status" value="1"/>
</dbReference>
<gene>
    <name evidence="8" type="ORF">sr15521</name>
</gene>
<evidence type="ECO:0000313" key="8">
    <source>
        <dbReference type="EMBL" id="CBQ69065.1"/>
    </source>
</evidence>
<dbReference type="InterPro" id="IPR035952">
    <property type="entry name" value="Rhomboid-like_sf"/>
</dbReference>
<sequence>MVAGFAHAPISKGLIIAVSITTVLVALFQLKPFVHLQLVPHLSTHHQWYRLVTQHFAFTNSSELLLALLLLYNAGVKVERRFGTVKFAGFLVVMTAMYTAMQVVVLGVGSMVLTREGSWMTQGHTPAGPWGPLFAILWQHNCIVPHLWSVQVGPLVLTDKDIHTHSLSLLIALSQPPSSPFAASLAILASALYRSDSPLLCALKQYRIPPRIYRILALLLRPWIGSTRLPQRSWRAEAPIRRTLQVREARLAEHNAAVASLNRSGGGVGALGGSRIASLLRRRTATVGVPVGQGQGMAGVVQQMPSSVAGQDARTGWNDVPPPPPQDGGARGGNASQPPS</sequence>
<accession>E6ZPA8</accession>
<evidence type="ECO:0000259" key="7">
    <source>
        <dbReference type="Pfam" id="PF01694"/>
    </source>
</evidence>
<keyword evidence="3 6" id="KW-1133">Transmembrane helix</keyword>
<dbReference type="Pfam" id="PF01694">
    <property type="entry name" value="Rhomboid"/>
    <property type="match status" value="1"/>
</dbReference>
<dbReference type="Gene3D" id="1.20.1540.10">
    <property type="entry name" value="Rhomboid-like"/>
    <property type="match status" value="1"/>
</dbReference>
<comment type="subcellular location">
    <subcellularLocation>
        <location evidence="1">Membrane</location>
        <topology evidence="1">Multi-pass membrane protein</topology>
    </subcellularLocation>
</comment>
<dbReference type="HOGENOM" id="CLU_057574_2_0_1"/>
<evidence type="ECO:0000256" key="2">
    <source>
        <dbReference type="ARBA" id="ARBA00022692"/>
    </source>
</evidence>
<dbReference type="PANTHER" id="PTHR43066">
    <property type="entry name" value="RHOMBOID-RELATED PROTEIN"/>
    <property type="match status" value="1"/>
</dbReference>
<dbReference type="VEuPathDB" id="FungiDB:sr15521"/>
<feature type="transmembrane region" description="Helical" evidence="6">
    <location>
        <begin position="14"/>
        <end position="34"/>
    </location>
</feature>
<keyword evidence="9" id="KW-1185">Reference proteome</keyword>
<protein>
    <recommendedName>
        <fullName evidence="7">Peptidase S54 rhomboid domain-containing protein</fullName>
    </recommendedName>
</protein>
<dbReference type="GO" id="GO:0004252">
    <property type="term" value="F:serine-type endopeptidase activity"/>
    <property type="evidence" value="ECO:0007669"/>
    <property type="project" value="InterPro"/>
</dbReference>
<feature type="domain" description="Peptidase S54 rhomboid" evidence="7">
    <location>
        <begin position="46"/>
        <end position="137"/>
    </location>
</feature>
<dbReference type="GO" id="GO:0016020">
    <property type="term" value="C:membrane"/>
    <property type="evidence" value="ECO:0007669"/>
    <property type="project" value="UniProtKB-SubCell"/>
</dbReference>
<evidence type="ECO:0000256" key="5">
    <source>
        <dbReference type="SAM" id="MobiDB-lite"/>
    </source>
</evidence>
<dbReference type="eggNOG" id="KOG4463">
    <property type="taxonomic scope" value="Eukaryota"/>
</dbReference>
<dbReference type="AlphaFoldDB" id="E6ZPA8"/>
<evidence type="ECO:0000256" key="3">
    <source>
        <dbReference type="ARBA" id="ARBA00022989"/>
    </source>
</evidence>
<reference evidence="8 9" key="1">
    <citation type="journal article" date="2010" name="Science">
        <title>Pathogenicity determinants in smut fungi revealed by genome comparison.</title>
        <authorList>
            <person name="Schirawski J."/>
            <person name="Mannhaupt G."/>
            <person name="Muench K."/>
            <person name="Brefort T."/>
            <person name="Schipper K."/>
            <person name="Doehlemann G."/>
            <person name="Di Stasio M."/>
            <person name="Roessel N."/>
            <person name="Mendoza-Mendoza A."/>
            <person name="Pester D."/>
            <person name="Mueller O."/>
            <person name="Winterberg B."/>
            <person name="Meyer E."/>
            <person name="Ghareeb H."/>
            <person name="Wollenberg T."/>
            <person name="Muensterkoetter M."/>
            <person name="Wong P."/>
            <person name="Walter M."/>
            <person name="Stukenbrock E."/>
            <person name="Gueldener U."/>
            <person name="Kahmann R."/>
        </authorList>
    </citation>
    <scope>NUCLEOTIDE SEQUENCE [LARGE SCALE GENOMIC DNA]</scope>
    <source>
        <strain evidence="9">SRZ2</strain>
    </source>
</reference>
<dbReference type="OrthoDB" id="272778at2759"/>
<dbReference type="SUPFAM" id="SSF144091">
    <property type="entry name" value="Rhomboid-like"/>
    <property type="match status" value="1"/>
</dbReference>
<dbReference type="Proteomes" id="UP000008867">
    <property type="component" value="Chromosome 13"/>
</dbReference>
<dbReference type="InterPro" id="IPR022764">
    <property type="entry name" value="Peptidase_S54_rhomboid_dom"/>
</dbReference>